<protein>
    <submittedName>
        <fullName evidence="1">Uncharacterized protein</fullName>
    </submittedName>
</protein>
<organism evidence="1 2">
    <name type="scientific">Mycobacterium colombiense</name>
    <dbReference type="NCBI Taxonomy" id="339268"/>
    <lineage>
        <taxon>Bacteria</taxon>
        <taxon>Bacillati</taxon>
        <taxon>Actinomycetota</taxon>
        <taxon>Actinomycetes</taxon>
        <taxon>Mycobacteriales</taxon>
        <taxon>Mycobacteriaceae</taxon>
        <taxon>Mycobacterium</taxon>
        <taxon>Mycobacterium avium complex (MAC)</taxon>
    </lineage>
</organism>
<gene>
    <name evidence="1" type="ORF">A5760_00940</name>
</gene>
<accession>A0A1A0V9W5</accession>
<name>A0A1A0V9W5_9MYCO</name>
<comment type="caution">
    <text evidence="1">The sequence shown here is derived from an EMBL/GenBank/DDBJ whole genome shotgun (WGS) entry which is preliminary data.</text>
</comment>
<dbReference type="OrthoDB" id="4752687at2"/>
<dbReference type="EMBL" id="LZSX01000089">
    <property type="protein sequence ID" value="OBB80014.1"/>
    <property type="molecule type" value="Genomic_DNA"/>
</dbReference>
<dbReference type="Proteomes" id="UP000091914">
    <property type="component" value="Unassembled WGS sequence"/>
</dbReference>
<evidence type="ECO:0000313" key="2">
    <source>
        <dbReference type="Proteomes" id="UP000091914"/>
    </source>
</evidence>
<proteinExistence type="predicted"/>
<dbReference type="AlphaFoldDB" id="A0A1A0V9W5"/>
<sequence length="109" mass="11804">MPIGYEPSPRGEKAFTAEDVELAEHDAAAARVRAARAGLSTAQSFEASAVRHERVAKIQDQAVQQGVLHTDVHRRSALKHRQAAEEDRKLAALKRKESQADLAAAPGID</sequence>
<evidence type="ECO:0000313" key="1">
    <source>
        <dbReference type="EMBL" id="OBB80014.1"/>
    </source>
</evidence>
<reference evidence="1 2" key="1">
    <citation type="submission" date="2016-06" db="EMBL/GenBank/DDBJ databases">
        <authorList>
            <person name="Kjaerup R.B."/>
            <person name="Dalgaard T.S."/>
            <person name="Juul-Madsen H.R."/>
        </authorList>
    </citation>
    <scope>NUCLEOTIDE SEQUENCE [LARGE SCALE GENOMIC DNA]</scope>
    <source>
        <strain evidence="1 2">852002-51834_SCH5396731</strain>
    </source>
</reference>